<accession>N6UW24</accession>
<organism evidence="1">
    <name type="scientific">Dendroctonus ponderosae</name>
    <name type="common">Mountain pine beetle</name>
    <dbReference type="NCBI Taxonomy" id="77166"/>
    <lineage>
        <taxon>Eukaryota</taxon>
        <taxon>Metazoa</taxon>
        <taxon>Ecdysozoa</taxon>
        <taxon>Arthropoda</taxon>
        <taxon>Hexapoda</taxon>
        <taxon>Insecta</taxon>
        <taxon>Pterygota</taxon>
        <taxon>Neoptera</taxon>
        <taxon>Endopterygota</taxon>
        <taxon>Coleoptera</taxon>
        <taxon>Polyphaga</taxon>
        <taxon>Cucujiformia</taxon>
        <taxon>Curculionidae</taxon>
        <taxon>Scolytinae</taxon>
        <taxon>Dendroctonus</taxon>
    </lineage>
</organism>
<feature type="non-terminal residue" evidence="1">
    <location>
        <position position="1"/>
    </location>
</feature>
<evidence type="ECO:0000313" key="1">
    <source>
        <dbReference type="EMBL" id="ENN83067.1"/>
    </source>
</evidence>
<dbReference type="EMBL" id="KB737189">
    <property type="protein sequence ID" value="ENN83067.1"/>
    <property type="molecule type" value="Genomic_DNA"/>
</dbReference>
<protein>
    <submittedName>
        <fullName evidence="1">Uncharacterized protein</fullName>
    </submittedName>
</protein>
<dbReference type="HOGENOM" id="CLU_2815070_0_0_1"/>
<sequence length="67" mass="7735">MRAERDTQRRNACVKALKRAPLREIYIRNDRICLRHFISSTRKPAALEDKTNPDVLPNKSLGNICSL</sequence>
<dbReference type="OrthoDB" id="6160832at2759"/>
<name>N6UW24_DENPD</name>
<dbReference type="AlphaFoldDB" id="N6UW24"/>
<reference evidence="1" key="1">
    <citation type="journal article" date="2013" name="Genome Biol.">
        <title>Draft genome of the mountain pine beetle, Dendroctonus ponderosae Hopkins, a major forest pest.</title>
        <authorList>
            <person name="Keeling C.I."/>
            <person name="Yuen M.M."/>
            <person name="Liao N.Y."/>
            <person name="Docking T.R."/>
            <person name="Chan S.K."/>
            <person name="Taylor G.A."/>
            <person name="Palmquist D.L."/>
            <person name="Jackman S.D."/>
            <person name="Nguyen A."/>
            <person name="Li M."/>
            <person name="Henderson H."/>
            <person name="Janes J.K."/>
            <person name="Zhao Y."/>
            <person name="Pandoh P."/>
            <person name="Moore R."/>
            <person name="Sperling F.A."/>
            <person name="Huber D.P."/>
            <person name="Birol I."/>
            <person name="Jones S.J."/>
            <person name="Bohlmann J."/>
        </authorList>
    </citation>
    <scope>NUCLEOTIDE SEQUENCE</scope>
</reference>
<gene>
    <name evidence="1" type="ORF">YQE_00571</name>
</gene>
<proteinExistence type="predicted"/>